<proteinExistence type="predicted"/>
<protein>
    <submittedName>
        <fullName evidence="1">Uncharacterized protein</fullName>
    </submittedName>
</protein>
<name>A0ABP4BBV0_9ACTN</name>
<gene>
    <name evidence="1" type="ORF">GCM10009560_64160</name>
</gene>
<sequence length="98" mass="11269">MSQNSVSRVNDMKDFAAYLVAMADDFDADRAEFERKVQEGMPFAEGRWSSLYAGDFLRSWAAWLEDACIREGAPRKKDVEPLTWRTLARQIHAGSMYE</sequence>
<comment type="caution">
    <text evidence="1">The sequence shown here is derived from an EMBL/GenBank/DDBJ whole genome shotgun (WGS) entry which is preliminary data.</text>
</comment>
<accession>A0ABP4BBV0</accession>
<dbReference type="Proteomes" id="UP001501578">
    <property type="component" value="Unassembled WGS sequence"/>
</dbReference>
<organism evidence="1 2">
    <name type="scientific">Nonomuraea longicatena</name>
    <dbReference type="NCBI Taxonomy" id="83682"/>
    <lineage>
        <taxon>Bacteria</taxon>
        <taxon>Bacillati</taxon>
        <taxon>Actinomycetota</taxon>
        <taxon>Actinomycetes</taxon>
        <taxon>Streptosporangiales</taxon>
        <taxon>Streptosporangiaceae</taxon>
        <taxon>Nonomuraea</taxon>
    </lineage>
</organism>
<dbReference type="EMBL" id="BAAAHQ010000041">
    <property type="protein sequence ID" value="GAA0947533.1"/>
    <property type="molecule type" value="Genomic_DNA"/>
</dbReference>
<evidence type="ECO:0000313" key="2">
    <source>
        <dbReference type="Proteomes" id="UP001501578"/>
    </source>
</evidence>
<dbReference type="RefSeq" id="WP_343953914.1">
    <property type="nucleotide sequence ID" value="NZ_BAAAHQ010000041.1"/>
</dbReference>
<reference evidence="2" key="1">
    <citation type="journal article" date="2019" name="Int. J. Syst. Evol. Microbiol.">
        <title>The Global Catalogue of Microorganisms (GCM) 10K type strain sequencing project: providing services to taxonomists for standard genome sequencing and annotation.</title>
        <authorList>
            <consortium name="The Broad Institute Genomics Platform"/>
            <consortium name="The Broad Institute Genome Sequencing Center for Infectious Disease"/>
            <person name="Wu L."/>
            <person name="Ma J."/>
        </authorList>
    </citation>
    <scope>NUCLEOTIDE SEQUENCE [LARGE SCALE GENOMIC DNA]</scope>
    <source>
        <strain evidence="2">JCM 11136</strain>
    </source>
</reference>
<keyword evidence="2" id="KW-1185">Reference proteome</keyword>
<evidence type="ECO:0000313" key="1">
    <source>
        <dbReference type="EMBL" id="GAA0947533.1"/>
    </source>
</evidence>